<evidence type="ECO:0000313" key="2">
    <source>
        <dbReference type="EMBL" id="KAA9327140.1"/>
    </source>
</evidence>
<dbReference type="InterPro" id="IPR025665">
    <property type="entry name" value="Beta-barrel_OMP_2"/>
</dbReference>
<accession>A0A7L4ZSR6</accession>
<feature type="domain" description="Outer membrane protein beta-barrel" evidence="1">
    <location>
        <begin position="203"/>
        <end position="335"/>
    </location>
</feature>
<dbReference type="Proteomes" id="UP000326380">
    <property type="component" value="Unassembled WGS sequence"/>
</dbReference>
<dbReference type="Pfam" id="PF13568">
    <property type="entry name" value="OMP_b-brl_2"/>
    <property type="match status" value="1"/>
</dbReference>
<evidence type="ECO:0000259" key="1">
    <source>
        <dbReference type="Pfam" id="PF13568"/>
    </source>
</evidence>
<dbReference type="EMBL" id="VTWU01000007">
    <property type="protein sequence ID" value="KAA9327140.1"/>
    <property type="molecule type" value="Genomic_DNA"/>
</dbReference>
<gene>
    <name evidence="2" type="ORF">F0P96_18050</name>
</gene>
<name>A0A7L4ZSR6_9BACT</name>
<evidence type="ECO:0000313" key="3">
    <source>
        <dbReference type="Proteomes" id="UP000326380"/>
    </source>
</evidence>
<organism evidence="2 3">
    <name type="scientific">Hymenobacter busanensis</name>
    <dbReference type="NCBI Taxonomy" id="2607656"/>
    <lineage>
        <taxon>Bacteria</taxon>
        <taxon>Pseudomonadati</taxon>
        <taxon>Bacteroidota</taxon>
        <taxon>Cytophagia</taxon>
        <taxon>Cytophagales</taxon>
        <taxon>Hymenobacteraceae</taxon>
        <taxon>Hymenobacter</taxon>
    </lineage>
</organism>
<protein>
    <submittedName>
        <fullName evidence="2">PorT family protein</fullName>
    </submittedName>
</protein>
<keyword evidence="3" id="KW-1185">Reference proteome</keyword>
<reference evidence="2 3" key="1">
    <citation type="submission" date="2019-09" db="EMBL/GenBank/DDBJ databases">
        <title>Genome sequence of Hymenobacter sp. M3.</title>
        <authorList>
            <person name="Srinivasan S."/>
        </authorList>
    </citation>
    <scope>NUCLEOTIDE SEQUENCE [LARGE SCALE GENOMIC DNA]</scope>
    <source>
        <strain evidence="2 3">M3</strain>
    </source>
</reference>
<dbReference type="RefSeq" id="WP_151080370.1">
    <property type="nucleotide sequence ID" value="NZ_CP047647.1"/>
</dbReference>
<comment type="caution">
    <text evidence="2">The sequence shown here is derived from an EMBL/GenBank/DDBJ whole genome shotgun (WGS) entry which is preliminary data.</text>
</comment>
<sequence>MAAFYSFLSRYAGFVFLSSAVALAVVPGAVQAQRAATGYVVTAAGDTIRGVVSQKAAEARAQQVRLTPANGPTTTYAAAELRSYSATRQDLLLSKSVGPKAQFVKPLVLGYASLYTGVNPAGDLRFYLQAPDSTGLQELTPGQVQLQLHRTLGGCPSLHFGDDEAMRRYPHTARGLTRAVLEYNSCRRPGQPSRQPRVTSGWRASYGLKAGPNVTGLFFSYYQGLYYSQIFDDFHLKSTRPGLGFQAGPYANIAFRNHASVQVELQYSIVRASSPVRGVYTGTTLYTATEEGTYRLTQLYLPVLARYTFGTGQCRPFINVGPSFAAGLSHSTVLTYRRSDRPGTETLPVYLPGSSTLGIAAGLGLVWARSTGALLALEARHDEGIIGFGTSLYTRVRTVRLDLSLGF</sequence>
<proteinExistence type="predicted"/>
<dbReference type="AlphaFoldDB" id="A0A7L4ZSR6"/>